<evidence type="ECO:0000313" key="4">
    <source>
        <dbReference type="Proteomes" id="UP001069047"/>
    </source>
</evidence>
<reference evidence="1" key="2">
    <citation type="submission" date="2022-09" db="EMBL/GenBank/DDBJ databases">
        <title>Aerococcus urinae taxonomy study.</title>
        <authorList>
            <person name="Christensen J."/>
            <person name="Senneby E."/>
        </authorList>
    </citation>
    <scope>NUCLEOTIDE SEQUENCE</scope>
    <source>
        <strain evidence="1">LUND-41-B12</strain>
    </source>
</reference>
<protein>
    <submittedName>
        <fullName evidence="1">SMI1/KNR4 family protein</fullName>
    </submittedName>
</protein>
<dbReference type="Proteomes" id="UP001069047">
    <property type="component" value="Unassembled WGS sequence"/>
</dbReference>
<evidence type="ECO:0000313" key="2">
    <source>
        <dbReference type="EMBL" id="WWC54366.1"/>
    </source>
</evidence>
<keyword evidence="3" id="KW-1185">Reference proteome</keyword>
<evidence type="ECO:0000313" key="3">
    <source>
        <dbReference type="Proteomes" id="UP000250354"/>
    </source>
</evidence>
<name>A0A1E9PIY8_9LACT</name>
<reference evidence="2" key="3">
    <citation type="submission" date="2024-02" db="EMBL/GenBank/DDBJ databases">
        <authorList>
            <person name="Choi B."/>
        </authorList>
    </citation>
    <scope>NUCLEOTIDE SEQUENCE</scope>
    <source>
        <strain evidence="2">UMB1016</strain>
    </source>
</reference>
<dbReference type="RefSeq" id="WP_070558172.1">
    <property type="nucleotide sequence ID" value="NZ_CAJHLJ010000004.1"/>
</dbReference>
<accession>A0A9Q4DC81</accession>
<gene>
    <name evidence="2" type="ORF">DBT44_0008225</name>
    <name evidence="1" type="ORF">ODY61_06550</name>
</gene>
<accession>A0A1E9PIY8</accession>
<dbReference type="Proteomes" id="UP000250354">
    <property type="component" value="Chromosome"/>
</dbReference>
<dbReference type="AlphaFoldDB" id="A0A1E9PIY8"/>
<sequence>MKGAHNIHLLALPFQKHYYTYLSQTPIKGAIMVHDLPIAYHNLVNQVNGGYSSKGYFKSPKPSTDALDAVYIPYIAGLYPRPVNRPYLVPNLLDQESFQFSQELSNHEIIFYEDQAAVAYLAFPKDLKESRSEPKVYYQNFATGQKLLLAEDFQTFLSLGQRRHFSLPAPPIDSYHRANAAFLHVIGAADLDRLLQRYQGHPNQTWFLKWVTYFSQHPEESYRDLAQVYLNDLEKK</sequence>
<dbReference type="GeneID" id="86858181"/>
<organism evidence="1 4">
    <name type="scientific">Aerococcus mictus</name>
    <dbReference type="NCBI Taxonomy" id="2976810"/>
    <lineage>
        <taxon>Bacteria</taxon>
        <taxon>Bacillati</taxon>
        <taxon>Bacillota</taxon>
        <taxon>Bacilli</taxon>
        <taxon>Lactobacillales</taxon>
        <taxon>Aerococcaceae</taxon>
        <taxon>Aerococcus</taxon>
    </lineage>
</organism>
<dbReference type="EMBL" id="CP145132">
    <property type="protein sequence ID" value="WWC54366.1"/>
    <property type="molecule type" value="Genomic_DNA"/>
</dbReference>
<evidence type="ECO:0000313" key="1">
    <source>
        <dbReference type="EMBL" id="MCY3087769.1"/>
    </source>
</evidence>
<dbReference type="EMBL" id="JAOTMY010000003">
    <property type="protein sequence ID" value="MCY3087769.1"/>
    <property type="molecule type" value="Genomic_DNA"/>
</dbReference>
<proteinExistence type="predicted"/>
<reference evidence="2 3" key="1">
    <citation type="journal article" date="2020" name="J. Bacteriol.">
        <title>Aerococcus urinae Isolated from Women with Lower Urinary Tract Symptoms: In Vitro Aggregation and Genome Analysis.</title>
        <authorList>
            <person name="Hilt E.E."/>
            <person name="Putonti C."/>
            <person name="Thomas-White K."/>
            <person name="Lewis A.L."/>
            <person name="Visick K.L."/>
            <person name="Gilbert N.M."/>
            <person name="Wolfe A.J."/>
        </authorList>
    </citation>
    <scope>NUCLEOTIDE SEQUENCE [LARGE SCALE GENOMIC DNA]</scope>
    <source>
        <strain evidence="2 3">UMB1016</strain>
    </source>
</reference>